<feature type="domain" description="Origin recognition complex subunit 3 winged helix C-terminal" evidence="8">
    <location>
        <begin position="603"/>
        <end position="731"/>
    </location>
</feature>
<evidence type="ECO:0000259" key="8">
    <source>
        <dbReference type="Pfam" id="PF18137"/>
    </source>
</evidence>
<dbReference type="OrthoDB" id="10265211at2759"/>
<dbReference type="Pfam" id="PF18137">
    <property type="entry name" value="WHD_ORC"/>
    <property type="match status" value="1"/>
</dbReference>
<comment type="similarity">
    <text evidence="2">Belongs to the ORC3 family.</text>
</comment>
<dbReference type="CDD" id="cd20704">
    <property type="entry name" value="Orc3"/>
    <property type="match status" value="1"/>
</dbReference>
<dbReference type="GO" id="GO:0005664">
    <property type="term" value="C:nuclear origin of replication recognition complex"/>
    <property type="evidence" value="ECO:0007669"/>
    <property type="project" value="InterPro"/>
</dbReference>
<dbReference type="EMBL" id="MVGT01002043">
    <property type="protein sequence ID" value="OVA09956.1"/>
    <property type="molecule type" value="Genomic_DNA"/>
</dbReference>
<dbReference type="STRING" id="56857.A0A200QHL6"/>
<reference evidence="9 10" key="1">
    <citation type="journal article" date="2017" name="Mol. Plant">
        <title>The Genome of Medicinal Plant Macleaya cordata Provides New Insights into Benzylisoquinoline Alkaloids Metabolism.</title>
        <authorList>
            <person name="Liu X."/>
            <person name="Liu Y."/>
            <person name="Huang P."/>
            <person name="Ma Y."/>
            <person name="Qing Z."/>
            <person name="Tang Q."/>
            <person name="Cao H."/>
            <person name="Cheng P."/>
            <person name="Zheng Y."/>
            <person name="Yuan Z."/>
            <person name="Zhou Y."/>
            <person name="Liu J."/>
            <person name="Tang Z."/>
            <person name="Zhuo Y."/>
            <person name="Zhang Y."/>
            <person name="Yu L."/>
            <person name="Huang J."/>
            <person name="Yang P."/>
            <person name="Peng Q."/>
            <person name="Zhang J."/>
            <person name="Jiang W."/>
            <person name="Zhang Z."/>
            <person name="Lin K."/>
            <person name="Ro D.K."/>
            <person name="Chen X."/>
            <person name="Xiong X."/>
            <person name="Shang Y."/>
            <person name="Huang S."/>
            <person name="Zeng J."/>
        </authorList>
    </citation>
    <scope>NUCLEOTIDE SEQUENCE [LARGE SCALE GENOMIC DNA]</scope>
    <source>
        <strain evidence="10">cv. BLH2017</strain>
        <tissue evidence="9">Root</tissue>
    </source>
</reference>
<comment type="subcellular location">
    <subcellularLocation>
        <location evidence="1">Nucleus</location>
    </subcellularLocation>
</comment>
<evidence type="ECO:0000259" key="7">
    <source>
        <dbReference type="Pfam" id="PF07034"/>
    </source>
</evidence>
<dbReference type="PANTHER" id="PTHR12748:SF0">
    <property type="entry name" value="ORIGIN RECOGNITION COMPLEX SUBUNIT 3"/>
    <property type="match status" value="1"/>
</dbReference>
<accession>A0A200QHL6</accession>
<evidence type="ECO:0000313" key="9">
    <source>
        <dbReference type="EMBL" id="OVA09956.1"/>
    </source>
</evidence>
<feature type="region of interest" description="Disordered" evidence="6">
    <location>
        <begin position="670"/>
        <end position="693"/>
    </location>
</feature>
<dbReference type="GO" id="GO:0006270">
    <property type="term" value="P:DNA replication initiation"/>
    <property type="evidence" value="ECO:0007669"/>
    <property type="project" value="TreeGrafter"/>
</dbReference>
<dbReference type="Proteomes" id="UP000195402">
    <property type="component" value="Unassembled WGS sequence"/>
</dbReference>
<proteinExistence type="inferred from homology"/>
<comment type="caution">
    <text evidence="9">The sequence shown here is derived from an EMBL/GenBank/DDBJ whole genome shotgun (WGS) entry which is preliminary data.</text>
</comment>
<dbReference type="GO" id="GO:0031261">
    <property type="term" value="C:DNA replication preinitiation complex"/>
    <property type="evidence" value="ECO:0007669"/>
    <property type="project" value="TreeGrafter"/>
</dbReference>
<name>A0A200QHL6_MACCD</name>
<evidence type="ECO:0000256" key="1">
    <source>
        <dbReference type="ARBA" id="ARBA00004123"/>
    </source>
</evidence>
<feature type="domain" description="Origin recognition complex subunit 3 N-terminal" evidence="7">
    <location>
        <begin position="47"/>
        <end position="356"/>
    </location>
</feature>
<evidence type="ECO:0000256" key="2">
    <source>
        <dbReference type="ARBA" id="ARBA00010977"/>
    </source>
</evidence>
<evidence type="ECO:0000256" key="6">
    <source>
        <dbReference type="SAM" id="MobiDB-lite"/>
    </source>
</evidence>
<dbReference type="OMA" id="YCLMEHY"/>
<sequence>MGSATADSPPPSPIADNGENDLQPFFVLHKALPRKGSRKASGSGKTRRKLDSPIASPKSKDKPEEAKQAREDDYEALRFEAFDMVWLKIETTIEDVLRNININVFAVIHQWVCESFSSIRSAGMPGVLHSYPPLTNITCKQIFTGLVFTKNVEFVDDLLTFKELGMRLKSNGCHVVTLSSLDFTAKNGIGGCLRSLLRQLIMVTPDSADISILASWYSEPENNENPVIVIIDDMERCNGHVLSEFIMMLSEWVIKIPIILIMGVATTIDAPRKLLTSNALQYLSPCKFTLGSPAERMDAIMEAVLVELCTGFNLSYSVSVFLRNYFLRQDGTVTSFIRALKIACAKHFSMEPLSFLCEGFLSEDSQSFWIEKCEMMPEAMLKCAFDLPSCEHRDKFACMTAENLASGLSTMKKFRKDWSSVVLCLYEAGKFHKIKLFDIFCEALDPNHQLGAAEDLGRSSSAGHFPHCDEYSGLRKERFIHQAVRRIKSLTVAQLSQLLQIWRKHTEEISEIHGRVEELQSMLDLESDIKSLKQDGTGSPNKLTSRSHLTMEKDKMTVNEKALKLMECMVKDYLKPIECMPFHEIVCFKHVDILQSALIGDPRKMIQVDLLKPHNHLHCSCCSKSGDALVPSMNDTSIIYTLAQEHGDLINLHDWFQSFKAIVTQPSTKKGKRKLQMSPASKKRKDTNEPEAISEASVQARFCKAVTELQITGLLRMPSKRRPDFVQRVAFGL</sequence>
<feature type="compositionally biased region" description="Basic residues" evidence="6">
    <location>
        <begin position="670"/>
        <end position="685"/>
    </location>
</feature>
<evidence type="ECO:0000256" key="5">
    <source>
        <dbReference type="ARBA" id="ARBA00023242"/>
    </source>
</evidence>
<dbReference type="Pfam" id="PF07034">
    <property type="entry name" value="ORC3_N"/>
    <property type="match status" value="1"/>
</dbReference>
<keyword evidence="3" id="KW-0235">DNA replication</keyword>
<dbReference type="GO" id="GO:0003688">
    <property type="term" value="F:DNA replication origin binding"/>
    <property type="evidence" value="ECO:0007669"/>
    <property type="project" value="TreeGrafter"/>
</dbReference>
<feature type="compositionally biased region" description="Basic and acidic residues" evidence="6">
    <location>
        <begin position="58"/>
        <end position="69"/>
    </location>
</feature>
<evidence type="ECO:0000256" key="4">
    <source>
        <dbReference type="ARBA" id="ARBA00023125"/>
    </source>
</evidence>
<organism evidence="9 10">
    <name type="scientific">Macleaya cordata</name>
    <name type="common">Five-seeded plume-poppy</name>
    <name type="synonym">Bocconia cordata</name>
    <dbReference type="NCBI Taxonomy" id="56857"/>
    <lineage>
        <taxon>Eukaryota</taxon>
        <taxon>Viridiplantae</taxon>
        <taxon>Streptophyta</taxon>
        <taxon>Embryophyta</taxon>
        <taxon>Tracheophyta</taxon>
        <taxon>Spermatophyta</taxon>
        <taxon>Magnoliopsida</taxon>
        <taxon>Ranunculales</taxon>
        <taxon>Papaveraceae</taxon>
        <taxon>Papaveroideae</taxon>
        <taxon>Macleaya</taxon>
    </lineage>
</organism>
<dbReference type="GO" id="GO:0005656">
    <property type="term" value="C:nuclear pre-replicative complex"/>
    <property type="evidence" value="ECO:0007669"/>
    <property type="project" value="TreeGrafter"/>
</dbReference>
<keyword evidence="5" id="KW-0539">Nucleus</keyword>
<dbReference type="InterPro" id="IPR045667">
    <property type="entry name" value="ORC3_N"/>
</dbReference>
<keyword evidence="4" id="KW-0238">DNA-binding</keyword>
<feature type="region of interest" description="Disordered" evidence="6">
    <location>
        <begin position="1"/>
        <end position="20"/>
    </location>
</feature>
<dbReference type="InParanoid" id="A0A200QHL6"/>
<dbReference type="PANTHER" id="PTHR12748">
    <property type="entry name" value="ORIGIN RECOGNITION COMPLEX SUBUNIT 3"/>
    <property type="match status" value="1"/>
</dbReference>
<evidence type="ECO:0000256" key="3">
    <source>
        <dbReference type="ARBA" id="ARBA00022705"/>
    </source>
</evidence>
<gene>
    <name evidence="9" type="ORF">BVC80_1751g121</name>
</gene>
<dbReference type="FunCoup" id="A0A200QHL6">
    <property type="interactions" value="2459"/>
</dbReference>
<protein>
    <submittedName>
        <fullName evidence="9">Origin recognition complex</fullName>
    </submittedName>
</protein>
<feature type="region of interest" description="Disordered" evidence="6">
    <location>
        <begin position="29"/>
        <end position="69"/>
    </location>
</feature>
<dbReference type="AlphaFoldDB" id="A0A200QHL6"/>
<dbReference type="InterPro" id="IPR020795">
    <property type="entry name" value="ORC3"/>
</dbReference>
<dbReference type="InterPro" id="IPR040855">
    <property type="entry name" value="ORC_WH_C"/>
</dbReference>
<evidence type="ECO:0000313" key="10">
    <source>
        <dbReference type="Proteomes" id="UP000195402"/>
    </source>
</evidence>
<keyword evidence="10" id="KW-1185">Reference proteome</keyword>